<reference evidence="4" key="1">
    <citation type="submission" date="2017-04" db="EMBL/GenBank/DDBJ databases">
        <title>Function of individual gut microbiota members based on whole genome sequencing of pure cultures obtained from chicken caecum.</title>
        <authorList>
            <person name="Medvecky M."/>
            <person name="Cejkova D."/>
            <person name="Polansky O."/>
            <person name="Karasova D."/>
            <person name="Kubasova T."/>
            <person name="Cizek A."/>
            <person name="Rychlik I."/>
        </authorList>
    </citation>
    <scope>NUCLEOTIDE SEQUENCE [LARGE SCALE GENOMIC DNA]</scope>
    <source>
        <strain evidence="4">An175</strain>
    </source>
</reference>
<dbReference type="InterPro" id="IPR052557">
    <property type="entry name" value="CAP/Cytokinesis_protein"/>
</dbReference>
<evidence type="ECO:0000259" key="2">
    <source>
        <dbReference type="SMART" id="SM00460"/>
    </source>
</evidence>
<evidence type="ECO:0000256" key="1">
    <source>
        <dbReference type="SAM" id="Phobius"/>
    </source>
</evidence>
<dbReference type="GO" id="GO:0005737">
    <property type="term" value="C:cytoplasm"/>
    <property type="evidence" value="ECO:0007669"/>
    <property type="project" value="TreeGrafter"/>
</dbReference>
<dbReference type="PANTHER" id="PTHR46333:SF2">
    <property type="entry name" value="CYTOKINESIS PROTEIN 3"/>
    <property type="match status" value="1"/>
</dbReference>
<dbReference type="AlphaFoldDB" id="A0A1Y4N1X7"/>
<feature type="transmembrane region" description="Helical" evidence="1">
    <location>
        <begin position="59"/>
        <end position="82"/>
    </location>
</feature>
<dbReference type="EMBL" id="NFKP01000009">
    <property type="protein sequence ID" value="OUP69503.1"/>
    <property type="molecule type" value="Genomic_DNA"/>
</dbReference>
<proteinExistence type="predicted"/>
<dbReference type="SMART" id="SM00460">
    <property type="entry name" value="TGc"/>
    <property type="match status" value="1"/>
</dbReference>
<dbReference type="Pfam" id="PF01841">
    <property type="entry name" value="Transglut_core"/>
    <property type="match status" value="1"/>
</dbReference>
<dbReference type="Proteomes" id="UP000196386">
    <property type="component" value="Unassembled WGS sequence"/>
</dbReference>
<accession>A0A1Y4N1X7</accession>
<gene>
    <name evidence="3" type="ORF">B5F11_09150</name>
</gene>
<organism evidence="3 4">
    <name type="scientific">Anaerotruncus colihominis</name>
    <dbReference type="NCBI Taxonomy" id="169435"/>
    <lineage>
        <taxon>Bacteria</taxon>
        <taxon>Bacillati</taxon>
        <taxon>Bacillota</taxon>
        <taxon>Clostridia</taxon>
        <taxon>Eubacteriales</taxon>
        <taxon>Oscillospiraceae</taxon>
        <taxon>Anaerotruncus</taxon>
    </lineage>
</organism>
<name>A0A1Y4N1X7_9FIRM</name>
<sequence>MRRRIPVALKEQARLLRPLCNRQNRSISIQLLKKFSQLCMIPSAFLHFNYIGRGREKQLLLFVTGRAAAVRLLPVLFAALILSCCATPARRPAPAAPRPDVFSAAPARSQDAAGPRSGLFFYGRSCLKDEELALYDLLDDALRGWNTGKRLELPVPLDAQTLKRVWNSVLYDHPVYDWARCVYPDTDGLITCCILEPRAGLTVEAARTRSREIERAADQLLEGIGGSDFEIAVAVHDALLQRITYEQGVQDADAGSVYGGLVRGRGVCDAYSRSYQYLLQRMGIACCYITGMSGRGIAHSWNAVLLEDGWYYVDITWDDVPDEKGYLFHDYLLVHPRELASDHFPDTEPYGKLPPAGTGQFNYYIQNGFFVNAQAGQDPVPSIARAFSDQLSTRELTDEKRPVFLEIRVDGDPGQYTRWRDAFNEHLFDILKEMQRLASEGGLPFEIETTGSVAYHFNDSTRVLTLFPKASLPAQESVEKGA</sequence>
<evidence type="ECO:0000313" key="3">
    <source>
        <dbReference type="EMBL" id="OUP69503.1"/>
    </source>
</evidence>
<dbReference type="SUPFAM" id="SSF54001">
    <property type="entry name" value="Cysteine proteinases"/>
    <property type="match status" value="1"/>
</dbReference>
<feature type="domain" description="Transglutaminase-like" evidence="2">
    <location>
        <begin position="260"/>
        <end position="317"/>
    </location>
</feature>
<dbReference type="Gene3D" id="3.10.620.30">
    <property type="match status" value="1"/>
</dbReference>
<evidence type="ECO:0000313" key="4">
    <source>
        <dbReference type="Proteomes" id="UP000196386"/>
    </source>
</evidence>
<dbReference type="InterPro" id="IPR038765">
    <property type="entry name" value="Papain-like_cys_pep_sf"/>
</dbReference>
<keyword evidence="1" id="KW-1133">Transmembrane helix</keyword>
<comment type="caution">
    <text evidence="3">The sequence shown here is derived from an EMBL/GenBank/DDBJ whole genome shotgun (WGS) entry which is preliminary data.</text>
</comment>
<dbReference type="PANTHER" id="PTHR46333">
    <property type="entry name" value="CYTOKINESIS PROTEIN 3"/>
    <property type="match status" value="1"/>
</dbReference>
<keyword evidence="1" id="KW-0812">Transmembrane</keyword>
<protein>
    <recommendedName>
        <fullName evidence="2">Transglutaminase-like domain-containing protein</fullName>
    </recommendedName>
</protein>
<dbReference type="InterPro" id="IPR002931">
    <property type="entry name" value="Transglutaminase-like"/>
</dbReference>
<keyword evidence="1" id="KW-0472">Membrane</keyword>